<reference evidence="1 2" key="1">
    <citation type="submission" date="2021-07" db="EMBL/GenBank/DDBJ databases">
        <title>The Aristolochia fimbriata genome: insights into angiosperm evolution, floral development and chemical biosynthesis.</title>
        <authorList>
            <person name="Jiao Y."/>
        </authorList>
    </citation>
    <scope>NUCLEOTIDE SEQUENCE [LARGE SCALE GENOMIC DNA]</scope>
    <source>
        <strain evidence="1">IBCAS-2021</strain>
        <tissue evidence="1">Leaf</tissue>
    </source>
</reference>
<dbReference type="Proteomes" id="UP000825729">
    <property type="component" value="Unassembled WGS sequence"/>
</dbReference>
<evidence type="ECO:0000313" key="1">
    <source>
        <dbReference type="EMBL" id="KAG9452394.1"/>
    </source>
</evidence>
<gene>
    <name evidence="1" type="ORF">H6P81_005298</name>
</gene>
<dbReference type="AlphaFoldDB" id="A0AAV7EVG8"/>
<accession>A0AAV7EVG8</accession>
<dbReference type="EMBL" id="JAINDJ010000003">
    <property type="protein sequence ID" value="KAG9452394.1"/>
    <property type="molecule type" value="Genomic_DNA"/>
</dbReference>
<protein>
    <submittedName>
        <fullName evidence="1">Uncharacterized protein</fullName>
    </submittedName>
</protein>
<proteinExistence type="predicted"/>
<organism evidence="1 2">
    <name type="scientific">Aristolochia fimbriata</name>
    <name type="common">White veined hardy Dutchman's pipe vine</name>
    <dbReference type="NCBI Taxonomy" id="158543"/>
    <lineage>
        <taxon>Eukaryota</taxon>
        <taxon>Viridiplantae</taxon>
        <taxon>Streptophyta</taxon>
        <taxon>Embryophyta</taxon>
        <taxon>Tracheophyta</taxon>
        <taxon>Spermatophyta</taxon>
        <taxon>Magnoliopsida</taxon>
        <taxon>Magnoliidae</taxon>
        <taxon>Piperales</taxon>
        <taxon>Aristolochiaceae</taxon>
        <taxon>Aristolochia</taxon>
    </lineage>
</organism>
<name>A0AAV7EVG8_ARIFI</name>
<evidence type="ECO:0000313" key="2">
    <source>
        <dbReference type="Proteomes" id="UP000825729"/>
    </source>
</evidence>
<keyword evidence="2" id="KW-1185">Reference proteome</keyword>
<comment type="caution">
    <text evidence="1">The sequence shown here is derived from an EMBL/GenBank/DDBJ whole genome shotgun (WGS) entry which is preliminary data.</text>
</comment>
<sequence length="66" mass="7053">MVGLPRRGVIKVESLALLFSTASSRFRGPVPAFTLPAGLMLAGFPLPPACRRGTLMQLNLRGYALP</sequence>